<feature type="domain" description="KIB1-4 beta-propeller" evidence="1">
    <location>
        <begin position="65"/>
        <end position="306"/>
    </location>
</feature>
<name>A0AAV1S4G0_9ROSI</name>
<dbReference type="PANTHER" id="PTHR44259:SF71">
    <property type="entry name" value="F-BOX DOMAIN-CONTAINING PROTEIN"/>
    <property type="match status" value="1"/>
</dbReference>
<sequence length="306" mass="35267">MWSELPSELLQLIAEKHTNYVDYLFTRAACKSWQAAITKKPHNVLCQLPLLLLPYHQNNPDHRGLYNIPDDKTYSIELPETYEKRCCGSSHGWLIMVENSPAIFLLNPLTRARIELPSLSSVSTFPTEVVFENSRNLNVNYVRREKLYVRDTFVIKATISADPSLTASFVVAIIYGFNENLAFCRSGDVDWTLIDETSQPARYKDIMFCAGKFYVVDQMGRISVCTMADMPTMIHLPHPPQISPRMGYKQWYLASLNEELLLVARYRKVIPDYEYKTDRFDVYGLDADGTNWLKLENLSDHMLFLG</sequence>
<evidence type="ECO:0000313" key="2">
    <source>
        <dbReference type="EMBL" id="CAK7346101.1"/>
    </source>
</evidence>
<accession>A0AAV1S4G0</accession>
<dbReference type="Pfam" id="PF03478">
    <property type="entry name" value="Beta-prop_KIB1-4"/>
    <property type="match status" value="1"/>
</dbReference>
<dbReference type="EMBL" id="CAWUPB010001173">
    <property type="protein sequence ID" value="CAK7346101.1"/>
    <property type="molecule type" value="Genomic_DNA"/>
</dbReference>
<dbReference type="PANTHER" id="PTHR44259">
    <property type="entry name" value="OS07G0183000 PROTEIN-RELATED"/>
    <property type="match status" value="1"/>
</dbReference>
<proteinExistence type="predicted"/>
<dbReference type="AlphaFoldDB" id="A0AAV1S4G0"/>
<organism evidence="2 3">
    <name type="scientific">Dovyalis caffra</name>
    <dbReference type="NCBI Taxonomy" id="77055"/>
    <lineage>
        <taxon>Eukaryota</taxon>
        <taxon>Viridiplantae</taxon>
        <taxon>Streptophyta</taxon>
        <taxon>Embryophyta</taxon>
        <taxon>Tracheophyta</taxon>
        <taxon>Spermatophyta</taxon>
        <taxon>Magnoliopsida</taxon>
        <taxon>eudicotyledons</taxon>
        <taxon>Gunneridae</taxon>
        <taxon>Pentapetalae</taxon>
        <taxon>rosids</taxon>
        <taxon>fabids</taxon>
        <taxon>Malpighiales</taxon>
        <taxon>Salicaceae</taxon>
        <taxon>Flacourtieae</taxon>
        <taxon>Dovyalis</taxon>
    </lineage>
</organism>
<dbReference type="InterPro" id="IPR005174">
    <property type="entry name" value="KIB1-4_b-propeller"/>
</dbReference>
<dbReference type="Proteomes" id="UP001314170">
    <property type="component" value="Unassembled WGS sequence"/>
</dbReference>
<evidence type="ECO:0000259" key="1">
    <source>
        <dbReference type="Pfam" id="PF03478"/>
    </source>
</evidence>
<protein>
    <recommendedName>
        <fullName evidence="1">KIB1-4 beta-propeller domain-containing protein</fullName>
    </recommendedName>
</protein>
<keyword evidence="3" id="KW-1185">Reference proteome</keyword>
<reference evidence="2 3" key="1">
    <citation type="submission" date="2024-01" db="EMBL/GenBank/DDBJ databases">
        <authorList>
            <person name="Waweru B."/>
        </authorList>
    </citation>
    <scope>NUCLEOTIDE SEQUENCE [LARGE SCALE GENOMIC DNA]</scope>
</reference>
<comment type="caution">
    <text evidence="2">The sequence shown here is derived from an EMBL/GenBank/DDBJ whole genome shotgun (WGS) entry which is preliminary data.</text>
</comment>
<gene>
    <name evidence="2" type="ORF">DCAF_LOCUS18771</name>
</gene>
<dbReference type="InterPro" id="IPR050942">
    <property type="entry name" value="F-box_BR-signaling"/>
</dbReference>
<evidence type="ECO:0000313" key="3">
    <source>
        <dbReference type="Proteomes" id="UP001314170"/>
    </source>
</evidence>